<dbReference type="Proteomes" id="UP000783686">
    <property type="component" value="Unassembled WGS sequence"/>
</dbReference>
<dbReference type="AlphaFoldDB" id="A0A811L152"/>
<proteinExistence type="predicted"/>
<name>A0A811L152_9BILA</name>
<organism evidence="1 2">
    <name type="scientific">Bursaphelenchus okinawaensis</name>
    <dbReference type="NCBI Taxonomy" id="465554"/>
    <lineage>
        <taxon>Eukaryota</taxon>
        <taxon>Metazoa</taxon>
        <taxon>Ecdysozoa</taxon>
        <taxon>Nematoda</taxon>
        <taxon>Chromadorea</taxon>
        <taxon>Rhabditida</taxon>
        <taxon>Tylenchina</taxon>
        <taxon>Tylenchomorpha</taxon>
        <taxon>Aphelenchoidea</taxon>
        <taxon>Aphelenchoididae</taxon>
        <taxon>Bursaphelenchus</taxon>
    </lineage>
</organism>
<gene>
    <name evidence="1" type="ORF">BOKJ2_LOCUS9675</name>
</gene>
<keyword evidence="2" id="KW-1185">Reference proteome</keyword>
<dbReference type="OrthoDB" id="10376551at2759"/>
<accession>A0A811L152</accession>
<dbReference type="EMBL" id="CAJFDH010000004">
    <property type="protein sequence ID" value="CAD5221898.1"/>
    <property type="molecule type" value="Genomic_DNA"/>
</dbReference>
<protein>
    <submittedName>
        <fullName evidence="1">Uncharacterized protein</fullName>
    </submittedName>
</protein>
<reference evidence="1" key="1">
    <citation type="submission" date="2020-09" db="EMBL/GenBank/DDBJ databases">
        <authorList>
            <person name="Kikuchi T."/>
        </authorList>
    </citation>
    <scope>NUCLEOTIDE SEQUENCE</scope>
    <source>
        <strain evidence="1">SH1</strain>
    </source>
</reference>
<evidence type="ECO:0000313" key="2">
    <source>
        <dbReference type="Proteomes" id="UP000614601"/>
    </source>
</evidence>
<comment type="caution">
    <text evidence="1">The sequence shown here is derived from an EMBL/GenBank/DDBJ whole genome shotgun (WGS) entry which is preliminary data.</text>
</comment>
<dbReference type="EMBL" id="CAJFCW020000004">
    <property type="protein sequence ID" value="CAG9115635.1"/>
    <property type="molecule type" value="Genomic_DNA"/>
</dbReference>
<dbReference type="Proteomes" id="UP000614601">
    <property type="component" value="Unassembled WGS sequence"/>
</dbReference>
<evidence type="ECO:0000313" key="1">
    <source>
        <dbReference type="EMBL" id="CAD5221898.1"/>
    </source>
</evidence>
<sequence length="413" mass="47116">MSSRLRKTNIDCCVDPKRVRLDDDDQKPKDGVKPRLTTGAACYFINQFLVEPMRVANRNFDHIPTVKALRVAAVSKLFTEATALVHKNQIVVLAFHSDRISVISVAARRQELNKIPLKYEVEGVEALKAFLSLTFYKNMDVAIIFCNEGCEFKPRELVGVTKFLLSAFTGRFLWTCGRQVHQRHKKIWAGALPVLELLKPRLYIAYGTYHQIPYLEGCKFHQLIVCNVHKGLYLTGLELVDVNELTFEGTSEFLRYLSAPLPCVKLLSFWLGPWDNEPRTPFKDVFLKISEFFPSLEIVKLNDRCFLDAFQPIGRTLSYQNDPGYETLKSNFTKLSNVFKFVKEAATVKTELNVAISLWTNNFEEKVDMAKIIIGQPDKLIDVCKLQYNYGNLCVIANFVRLGANVPAVHHDV</sequence>